<reference evidence="2" key="2">
    <citation type="submission" date="2021-03" db="UniProtKB">
        <authorList>
            <consortium name="EnsemblPlants"/>
        </authorList>
    </citation>
    <scope>IDENTIFICATION</scope>
</reference>
<dbReference type="Pfam" id="PF13963">
    <property type="entry name" value="Transpos_assoc"/>
    <property type="match status" value="1"/>
</dbReference>
<sequence length="210" mass="24028">MNMNGEQFVCKCPSCGTDDFVTFFREILPPHAKVHAKQIFPNECVQKAFASKSQGNQICCPCESCRYRFWRHEGVVRDHLICNGFVPRTDKLSELGINFQREQTVLDNEEGSTPNDFIDDIVELLHDAHDAFRKGPNDEAKKFFKLVEEGQEELFPGCKNHSKLSFMIHLFILKCDQKLTNVAFGDILELIREVLPDAKLPASFNEAKVF</sequence>
<accession>A0A803N8S5</accession>
<dbReference type="InterPro" id="IPR029480">
    <property type="entry name" value="Transpos_assoc"/>
</dbReference>
<dbReference type="Gramene" id="AUR62042258-RA">
    <property type="protein sequence ID" value="AUR62042258-RA:cds"/>
    <property type="gene ID" value="AUR62042258"/>
</dbReference>
<dbReference type="AlphaFoldDB" id="A0A803N8S5"/>
<protein>
    <recommendedName>
        <fullName evidence="1">Transposase-associated domain-containing protein</fullName>
    </recommendedName>
</protein>
<dbReference type="OMA" id="WIGMPRN"/>
<feature type="domain" description="Transposase-associated" evidence="1">
    <location>
        <begin position="43"/>
        <end position="88"/>
    </location>
</feature>
<name>A0A803N8S5_CHEQI</name>
<organism evidence="2 3">
    <name type="scientific">Chenopodium quinoa</name>
    <name type="common">Quinoa</name>
    <dbReference type="NCBI Taxonomy" id="63459"/>
    <lineage>
        <taxon>Eukaryota</taxon>
        <taxon>Viridiplantae</taxon>
        <taxon>Streptophyta</taxon>
        <taxon>Embryophyta</taxon>
        <taxon>Tracheophyta</taxon>
        <taxon>Spermatophyta</taxon>
        <taxon>Magnoliopsida</taxon>
        <taxon>eudicotyledons</taxon>
        <taxon>Gunneridae</taxon>
        <taxon>Pentapetalae</taxon>
        <taxon>Caryophyllales</taxon>
        <taxon>Chenopodiaceae</taxon>
        <taxon>Chenopodioideae</taxon>
        <taxon>Atripliceae</taxon>
        <taxon>Chenopodium</taxon>
    </lineage>
</organism>
<evidence type="ECO:0000313" key="2">
    <source>
        <dbReference type="EnsemblPlants" id="AUR62042258-RA:cds"/>
    </source>
</evidence>
<dbReference type="Proteomes" id="UP000596660">
    <property type="component" value="Unplaced"/>
</dbReference>
<proteinExistence type="predicted"/>
<evidence type="ECO:0000259" key="1">
    <source>
        <dbReference type="Pfam" id="PF13963"/>
    </source>
</evidence>
<keyword evidence="3" id="KW-1185">Reference proteome</keyword>
<evidence type="ECO:0000313" key="3">
    <source>
        <dbReference type="Proteomes" id="UP000596660"/>
    </source>
</evidence>
<dbReference type="EnsemblPlants" id="AUR62042258-RA">
    <property type="protein sequence ID" value="AUR62042258-RA:cds"/>
    <property type="gene ID" value="AUR62042258"/>
</dbReference>
<reference evidence="2" key="1">
    <citation type="journal article" date="2017" name="Nature">
        <title>The genome of Chenopodium quinoa.</title>
        <authorList>
            <person name="Jarvis D.E."/>
            <person name="Ho Y.S."/>
            <person name="Lightfoot D.J."/>
            <person name="Schmoeckel S.M."/>
            <person name="Li B."/>
            <person name="Borm T.J.A."/>
            <person name="Ohyanagi H."/>
            <person name="Mineta K."/>
            <person name="Michell C.T."/>
            <person name="Saber N."/>
            <person name="Kharbatia N.M."/>
            <person name="Rupper R.R."/>
            <person name="Sharp A.R."/>
            <person name="Dally N."/>
            <person name="Boughton B.A."/>
            <person name="Woo Y.H."/>
            <person name="Gao G."/>
            <person name="Schijlen E.G.W.M."/>
            <person name="Guo X."/>
            <person name="Momin A.A."/>
            <person name="Negrao S."/>
            <person name="Al-Babili S."/>
            <person name="Gehring C."/>
            <person name="Roessner U."/>
            <person name="Jung C."/>
            <person name="Murphy K."/>
            <person name="Arold S.T."/>
            <person name="Gojobori T."/>
            <person name="van der Linden C.G."/>
            <person name="van Loo E.N."/>
            <person name="Jellen E.N."/>
            <person name="Maughan P.J."/>
            <person name="Tester M."/>
        </authorList>
    </citation>
    <scope>NUCLEOTIDE SEQUENCE [LARGE SCALE GENOMIC DNA]</scope>
    <source>
        <strain evidence="2">cv. PI 614886</strain>
    </source>
</reference>